<accession>A0ABR3ZV18</accession>
<feature type="region of interest" description="Disordered" evidence="1">
    <location>
        <begin position="126"/>
        <end position="166"/>
    </location>
</feature>
<name>A0ABR3ZV18_9PEZI</name>
<proteinExistence type="predicted"/>
<feature type="region of interest" description="Disordered" evidence="1">
    <location>
        <begin position="13"/>
        <end position="54"/>
    </location>
</feature>
<reference evidence="2 3" key="1">
    <citation type="journal article" date="2024" name="IMA Fungus">
        <title>IMA Genome - F19 : A genome assembly and annotation guide to empower mycologists, including annotated draft genome sequences of Ceratocystis pirilliformis, Diaporthe australafricana, Fusarium ophioides, Paecilomyces lecythidis, and Sporothrix stenoceras.</title>
        <authorList>
            <person name="Aylward J."/>
            <person name="Wilson A.M."/>
            <person name="Visagie C.M."/>
            <person name="Spraker J."/>
            <person name="Barnes I."/>
            <person name="Buitendag C."/>
            <person name="Ceriani C."/>
            <person name="Del Mar Angel L."/>
            <person name="du Plessis D."/>
            <person name="Fuchs T."/>
            <person name="Gasser K."/>
            <person name="Kramer D."/>
            <person name="Li W."/>
            <person name="Munsamy K."/>
            <person name="Piso A."/>
            <person name="Price J.L."/>
            <person name="Sonnekus B."/>
            <person name="Thomas C."/>
            <person name="van der Nest A."/>
            <person name="van Dijk A."/>
            <person name="van Heerden A."/>
            <person name="van Vuuren N."/>
            <person name="Yilmaz N."/>
            <person name="Duong T.A."/>
            <person name="van der Merwe N.A."/>
            <person name="Wingfield M.J."/>
            <person name="Wingfield B.D."/>
        </authorList>
    </citation>
    <scope>NUCLEOTIDE SEQUENCE [LARGE SCALE GENOMIC DNA]</scope>
    <source>
        <strain evidence="2 3">CMW 5346</strain>
    </source>
</reference>
<protein>
    <recommendedName>
        <fullName evidence="4">C6 zinc finger domain containing protein</fullName>
    </recommendedName>
</protein>
<comment type="caution">
    <text evidence="2">The sequence shown here is derived from an EMBL/GenBank/DDBJ whole genome shotgun (WGS) entry which is preliminary data.</text>
</comment>
<gene>
    <name evidence="2" type="ORF">Sste5346_000044</name>
</gene>
<evidence type="ECO:0000256" key="1">
    <source>
        <dbReference type="SAM" id="MobiDB-lite"/>
    </source>
</evidence>
<evidence type="ECO:0000313" key="2">
    <source>
        <dbReference type="EMBL" id="KAL1903418.1"/>
    </source>
</evidence>
<sequence length="685" mass="73614">MPCTPANDLLDLLDVGQDSRSPRSPSTGPEPARRPGPGPGSDPGSGRADTTDSARQVDEVRYLSHFLHRFAAILDPSLFQTATEVASIPELRKGLIALSACDLAIQTNAVERSPSILVSASSASSASSSLSSSSSASSASPLRSPLSSATARPTRPPSSSSSSSSGSSHLAVAIEYYDDALRALAWQCQSRAIQQDLAVQQDGARERHGTQGTHATHVLAAVLVCALYELRAGSHRGIFSHLAGADALVLQNHASIAQSAHGRALLSLWSRTRAYRRAHLLPFRPLDQEVEMAAHTPGAWSYQLSLTYCCDAGDEIHILLSQASSLRNRLVINTCIPPGQDPSRWYADHFGCPLSLPMFLLGDSKGGSGGDSPHKSLNTVNTMPQIGVQALCRLLADERQSLDQWHNRLPASRLPYERLTTATIISAPTPTATGPTTSSTTTATTTTTTTNSTGVSTTTTKTTTTENTTTVNTTAKATPAAYAWAGAEPLLRPLYFQDLASAKQYLCYALAQLLCCEHVVQEALCTHHTDTGMPSEHTSVHPWACLIVRILLGLDTSALTSLWEKNFDIDLVMVLNVLCTCCPFTSFIHYVRDILLPRAGLGLGFSLSLNTNANFELMVQRRAIQMILDELAKDRVPMLIVPMFSMGREALDTHCQDVRQPMKAAVHGRTRHGPYSACMDMPAAP</sequence>
<feature type="region of interest" description="Disordered" evidence="1">
    <location>
        <begin position="427"/>
        <end position="467"/>
    </location>
</feature>
<dbReference type="Proteomes" id="UP001583186">
    <property type="component" value="Unassembled WGS sequence"/>
</dbReference>
<feature type="compositionally biased region" description="Polar residues" evidence="1">
    <location>
        <begin position="18"/>
        <end position="27"/>
    </location>
</feature>
<evidence type="ECO:0000313" key="3">
    <source>
        <dbReference type="Proteomes" id="UP001583186"/>
    </source>
</evidence>
<organism evidence="2 3">
    <name type="scientific">Sporothrix stenoceras</name>
    <dbReference type="NCBI Taxonomy" id="5173"/>
    <lineage>
        <taxon>Eukaryota</taxon>
        <taxon>Fungi</taxon>
        <taxon>Dikarya</taxon>
        <taxon>Ascomycota</taxon>
        <taxon>Pezizomycotina</taxon>
        <taxon>Sordariomycetes</taxon>
        <taxon>Sordariomycetidae</taxon>
        <taxon>Ophiostomatales</taxon>
        <taxon>Ophiostomataceae</taxon>
        <taxon>Sporothrix</taxon>
    </lineage>
</organism>
<keyword evidence="3" id="KW-1185">Reference proteome</keyword>
<dbReference type="EMBL" id="JAWCUI010000001">
    <property type="protein sequence ID" value="KAL1903418.1"/>
    <property type="molecule type" value="Genomic_DNA"/>
</dbReference>
<evidence type="ECO:0008006" key="4">
    <source>
        <dbReference type="Google" id="ProtNLM"/>
    </source>
</evidence>